<protein>
    <recommendedName>
        <fullName evidence="2">DUF2470 domain-containing protein</fullName>
    </recommendedName>
</protein>
<keyword evidence="1" id="KW-0812">Transmembrane</keyword>
<dbReference type="RefSeq" id="XP_024736448.1">
    <property type="nucleotide sequence ID" value="XM_024886851.1"/>
</dbReference>
<dbReference type="Pfam" id="PF10615">
    <property type="entry name" value="DUF2470"/>
    <property type="match status" value="1"/>
</dbReference>
<reference evidence="3 4" key="1">
    <citation type="submission" date="2016-04" db="EMBL/GenBank/DDBJ databases">
        <title>A degradative enzymes factory behind the ericoid mycorrhizal symbiosis.</title>
        <authorList>
            <consortium name="DOE Joint Genome Institute"/>
            <person name="Martino E."/>
            <person name="Morin E."/>
            <person name="Grelet G."/>
            <person name="Kuo A."/>
            <person name="Kohler A."/>
            <person name="Daghino S."/>
            <person name="Barry K."/>
            <person name="Choi C."/>
            <person name="Cichocki N."/>
            <person name="Clum A."/>
            <person name="Copeland A."/>
            <person name="Hainaut M."/>
            <person name="Haridas S."/>
            <person name="Labutti K."/>
            <person name="Lindquist E."/>
            <person name="Lipzen A."/>
            <person name="Khouja H.-R."/>
            <person name="Murat C."/>
            <person name="Ohm R."/>
            <person name="Olson A."/>
            <person name="Spatafora J."/>
            <person name="Veneault-Fourrey C."/>
            <person name="Henrissat B."/>
            <person name="Grigoriev I."/>
            <person name="Martin F."/>
            <person name="Perotto S."/>
        </authorList>
    </citation>
    <scope>NUCLEOTIDE SEQUENCE [LARGE SCALE GENOMIC DNA]</scope>
    <source>
        <strain evidence="3 4">E</strain>
    </source>
</reference>
<feature type="transmembrane region" description="Helical" evidence="1">
    <location>
        <begin position="72"/>
        <end position="93"/>
    </location>
</feature>
<dbReference type="AlphaFoldDB" id="A0A2J6T939"/>
<evidence type="ECO:0000313" key="4">
    <source>
        <dbReference type="Proteomes" id="UP000235371"/>
    </source>
</evidence>
<feature type="domain" description="DUF2470" evidence="2">
    <location>
        <begin position="220"/>
        <end position="284"/>
    </location>
</feature>
<accession>A0A2J6T939</accession>
<feature type="transmembrane region" description="Helical" evidence="1">
    <location>
        <begin position="351"/>
        <end position="368"/>
    </location>
</feature>
<dbReference type="Proteomes" id="UP000235371">
    <property type="component" value="Unassembled WGS sequence"/>
</dbReference>
<evidence type="ECO:0000259" key="2">
    <source>
        <dbReference type="Pfam" id="PF10615"/>
    </source>
</evidence>
<feature type="transmembrane region" description="Helical" evidence="1">
    <location>
        <begin position="49"/>
        <end position="66"/>
    </location>
</feature>
<dbReference type="STRING" id="1095630.A0A2J6T939"/>
<dbReference type="OrthoDB" id="3564959at2759"/>
<feature type="transmembrane region" description="Helical" evidence="1">
    <location>
        <begin position="388"/>
        <end position="404"/>
    </location>
</feature>
<dbReference type="InterPro" id="IPR019595">
    <property type="entry name" value="DUF2470"/>
</dbReference>
<feature type="transmembrane region" description="Helical" evidence="1">
    <location>
        <begin position="14"/>
        <end position="37"/>
    </location>
</feature>
<dbReference type="Gene3D" id="3.20.180.10">
    <property type="entry name" value="PNP-oxidase-like"/>
    <property type="match status" value="1"/>
</dbReference>
<evidence type="ECO:0000313" key="3">
    <source>
        <dbReference type="EMBL" id="PMD59544.1"/>
    </source>
</evidence>
<dbReference type="EMBL" id="KZ613813">
    <property type="protein sequence ID" value="PMD59544.1"/>
    <property type="molecule type" value="Genomic_DNA"/>
</dbReference>
<feature type="transmembrane region" description="Helical" evidence="1">
    <location>
        <begin position="105"/>
        <end position="127"/>
    </location>
</feature>
<organism evidence="3 4">
    <name type="scientific">Hyaloscypha bicolor E</name>
    <dbReference type="NCBI Taxonomy" id="1095630"/>
    <lineage>
        <taxon>Eukaryota</taxon>
        <taxon>Fungi</taxon>
        <taxon>Dikarya</taxon>
        <taxon>Ascomycota</taxon>
        <taxon>Pezizomycotina</taxon>
        <taxon>Leotiomycetes</taxon>
        <taxon>Helotiales</taxon>
        <taxon>Hyaloscyphaceae</taxon>
        <taxon>Hyaloscypha</taxon>
        <taxon>Hyaloscypha bicolor</taxon>
    </lineage>
</organism>
<sequence>MDQDMQQCGFSGNLALYGLGIRLGVYFQWITSQIAVYFHLKGSNDLSNAYIIFSFALMIAVFVLTFDHVQSYPVEVVIILYMLFGGFFSVRGYRPRSKKPRASRLWRRLFANGIVLAVEIYGFWFWIHGKSGNRFNPSPCGTTVFLFTKIPAKDFQRASIFCAAFLIYMAAVGLYMMAYTHRKPILNLARTIWNYKTQRASAEDIALPSISPELACKNTINREQQEALRQVLRYHCSVPSSEVVSAYIEEITIDHMIVRAEPTIKRHQISFRPPLNSYAEFGRRFDELYAESQENLRAEDSMSGASVSDVASIRGRIKISYRYLLLVWDALISVETPGSPSPYRRAWSEQAFASLFHLIALIYSILAIELTLKWNNVSDVYTIKSTGQLIPFIIGIAGILKVWYDVRMKYSERRQAMAHHQVNQSGQSDRMEAIKVSNFVEPYKMVSMQGEDGRWV</sequence>
<keyword evidence="1" id="KW-1133">Transmembrane helix</keyword>
<dbReference type="InterPro" id="IPR037119">
    <property type="entry name" value="Haem_oxidase_HugZ-like_sf"/>
</dbReference>
<dbReference type="GeneID" id="36594928"/>
<gene>
    <name evidence="3" type="ORF">K444DRAFT_663646</name>
</gene>
<evidence type="ECO:0000256" key="1">
    <source>
        <dbReference type="SAM" id="Phobius"/>
    </source>
</evidence>
<keyword evidence="4" id="KW-1185">Reference proteome</keyword>
<name>A0A2J6T939_9HELO</name>
<keyword evidence="1" id="KW-0472">Membrane</keyword>
<feature type="transmembrane region" description="Helical" evidence="1">
    <location>
        <begin position="158"/>
        <end position="178"/>
    </location>
</feature>
<proteinExistence type="predicted"/>
<dbReference type="InParanoid" id="A0A2J6T939"/>